<dbReference type="CDD" id="cd07197">
    <property type="entry name" value="nitrilase"/>
    <property type="match status" value="1"/>
</dbReference>
<protein>
    <recommendedName>
        <fullName evidence="2">CN hydrolase domain-containing protein</fullName>
    </recommendedName>
</protein>
<dbReference type="GO" id="GO:0016811">
    <property type="term" value="F:hydrolase activity, acting on carbon-nitrogen (but not peptide) bonds, in linear amides"/>
    <property type="evidence" value="ECO:0007669"/>
    <property type="project" value="TreeGrafter"/>
</dbReference>
<dbReference type="PROSITE" id="PS50263">
    <property type="entry name" value="CN_HYDROLASE"/>
    <property type="match status" value="1"/>
</dbReference>
<dbReference type="InterPro" id="IPR036526">
    <property type="entry name" value="C-N_Hydrolase_sf"/>
</dbReference>
<evidence type="ECO:0000259" key="2">
    <source>
        <dbReference type="PROSITE" id="PS50263"/>
    </source>
</evidence>
<dbReference type="PANTHER" id="PTHR43674:SF16">
    <property type="entry name" value="CARBON-NITROGEN FAMILY, PUTATIVE (AFU_ORTHOLOGUE AFUA_5G02350)-RELATED"/>
    <property type="match status" value="1"/>
</dbReference>
<proteinExistence type="predicted"/>
<dbReference type="PANTHER" id="PTHR43674">
    <property type="entry name" value="NITRILASE C965.09-RELATED"/>
    <property type="match status" value="1"/>
</dbReference>
<dbReference type="InterPro" id="IPR003010">
    <property type="entry name" value="C-N_Hydrolase"/>
</dbReference>
<feature type="domain" description="CN hydrolase" evidence="2">
    <location>
        <begin position="1"/>
        <end position="286"/>
    </location>
</feature>
<dbReference type="SUPFAM" id="SSF56317">
    <property type="entry name" value="Carbon-nitrogen hydrolase"/>
    <property type="match status" value="1"/>
</dbReference>
<dbReference type="OrthoDB" id="412018at2759"/>
<dbReference type="Gene3D" id="3.60.110.10">
    <property type="entry name" value="Carbon-nitrogen hydrolase"/>
    <property type="match status" value="1"/>
</dbReference>
<dbReference type="RefSeq" id="XP_031852466.1">
    <property type="nucleotide sequence ID" value="XM_031996575.1"/>
</dbReference>
<dbReference type="Proteomes" id="UP000398389">
    <property type="component" value="Unassembled WGS sequence"/>
</dbReference>
<organism evidence="3 4">
    <name type="scientific">Magnusiomyces paraingens</name>
    <dbReference type="NCBI Taxonomy" id="2606893"/>
    <lineage>
        <taxon>Eukaryota</taxon>
        <taxon>Fungi</taxon>
        <taxon>Dikarya</taxon>
        <taxon>Ascomycota</taxon>
        <taxon>Saccharomycotina</taxon>
        <taxon>Dipodascomycetes</taxon>
        <taxon>Dipodascales</taxon>
        <taxon>Dipodascaceae</taxon>
        <taxon>Magnusiomyces</taxon>
    </lineage>
</organism>
<reference evidence="3 4" key="1">
    <citation type="submission" date="2019-09" db="EMBL/GenBank/DDBJ databases">
        <authorList>
            <person name="Brejova B."/>
        </authorList>
    </citation>
    <scope>NUCLEOTIDE SEQUENCE [LARGE SCALE GENOMIC DNA]</scope>
</reference>
<sequence>MKIALIQQDIEDASPQKNVEKALHLIRTVVSFELSKDSYSPVDLVVLPEFLQGNPNQPHPPHFVDTEQVVLARFCDLARELKVCIVPGTISHYEPDVEEPTSDKTILLNTAYFIDRTGNVVGEYHKKNLWHSERPKYTKGKEPHTVFDTEFGKTGMLICWDVIWPEAFKQLAAQDVELIVIPSFWTGADNLLPENEDIHGINASVPEDSESVFLKSAMTTRAFESNSLVIYTNVGGVPSKTFIGQSQVCLPMWGAIPASRVYNVVGLDGLTTEEVAGLEPGAYVKSVSSSGSSILDVSEEAKDRIAVVEISKVAEKLEHAERVYKIREDAKSEDWHY</sequence>
<gene>
    <name evidence="3" type="ORF">SAPINGB_P001855</name>
</gene>
<dbReference type="EMBL" id="CABVLU010000002">
    <property type="protein sequence ID" value="VVT48593.1"/>
    <property type="molecule type" value="Genomic_DNA"/>
</dbReference>
<evidence type="ECO:0000256" key="1">
    <source>
        <dbReference type="ARBA" id="ARBA00022801"/>
    </source>
</evidence>
<evidence type="ECO:0000313" key="3">
    <source>
        <dbReference type="EMBL" id="VVT48593.1"/>
    </source>
</evidence>
<dbReference type="Pfam" id="PF00795">
    <property type="entry name" value="CN_hydrolase"/>
    <property type="match status" value="1"/>
</dbReference>
<keyword evidence="1" id="KW-0378">Hydrolase</keyword>
<name>A0A5E8BIK9_9ASCO</name>
<accession>A0A5E8BIK9</accession>
<dbReference type="GeneID" id="43580675"/>
<evidence type="ECO:0000313" key="4">
    <source>
        <dbReference type="Proteomes" id="UP000398389"/>
    </source>
</evidence>
<dbReference type="InterPro" id="IPR050345">
    <property type="entry name" value="Aliph_Amidase/BUP"/>
</dbReference>
<dbReference type="AlphaFoldDB" id="A0A5E8BIK9"/>
<keyword evidence="4" id="KW-1185">Reference proteome</keyword>